<protein>
    <submittedName>
        <fullName evidence="1">Uncharacterized protein</fullName>
    </submittedName>
</protein>
<organism evidence="1">
    <name type="scientific">Odontella aurita</name>
    <dbReference type="NCBI Taxonomy" id="265563"/>
    <lineage>
        <taxon>Eukaryota</taxon>
        <taxon>Sar</taxon>
        <taxon>Stramenopiles</taxon>
        <taxon>Ochrophyta</taxon>
        <taxon>Bacillariophyta</taxon>
        <taxon>Mediophyceae</taxon>
        <taxon>Biddulphiophycidae</taxon>
        <taxon>Eupodiscales</taxon>
        <taxon>Odontellaceae</taxon>
        <taxon>Odontella</taxon>
    </lineage>
</organism>
<dbReference type="AlphaFoldDB" id="A0A7S4NIY7"/>
<proteinExistence type="predicted"/>
<reference evidence="1" key="1">
    <citation type="submission" date="2021-01" db="EMBL/GenBank/DDBJ databases">
        <authorList>
            <person name="Corre E."/>
            <person name="Pelletier E."/>
            <person name="Niang G."/>
            <person name="Scheremetjew M."/>
            <person name="Finn R."/>
            <person name="Kale V."/>
            <person name="Holt S."/>
            <person name="Cochrane G."/>
            <person name="Meng A."/>
            <person name="Brown T."/>
            <person name="Cohen L."/>
        </authorList>
    </citation>
    <scope>NUCLEOTIDE SEQUENCE</scope>
    <source>
        <strain evidence="1">Isolate 1302-5</strain>
    </source>
</reference>
<accession>A0A7S4NIY7</accession>
<gene>
    <name evidence="1" type="ORF">OAUR00152_LOCUS43044</name>
</gene>
<evidence type="ECO:0000313" key="1">
    <source>
        <dbReference type="EMBL" id="CAE2290786.1"/>
    </source>
</evidence>
<sequence length="381" mass="41145">MASPAEDKPDDENVVVLANSADMMAADTELPPAVESAVLMTYRATGLGVYGAVLRYAGMPLEKIALYLNSAQVSGKNQLRQAIQLTFADASSPTGRSFVAPFRVVGPASVVAWFLQYSVMGFVFQVCDSALSNALSIPRMPYGAQLMDDPKNDSVHSSTAGSASSKSKEYIKAVLAPAMAGAIESVVANRAEVQRYFGIQQFAKMEKRLGWNAFGRVCAPAYVVNASRNCIMSATSFVMTPILYRNFFPQEKKSQTSLFWFGLGMNVFVGNTVAITQQALWGRALDYAAGGNNGARNINYRAVISDGLKKEGVSAFYTVPKWASRVLMNAPVQGTLPWFYNEVLPIGEGRVLDVFKGAYQSLQTGVQPSVATLPTRSNVSE</sequence>
<dbReference type="EMBL" id="HBKQ01063083">
    <property type="protein sequence ID" value="CAE2290786.1"/>
    <property type="molecule type" value="Transcribed_RNA"/>
</dbReference>
<name>A0A7S4NIY7_9STRA</name>